<dbReference type="WBParaSite" id="PS1159_v2.g6614.t1">
    <property type="protein sequence ID" value="PS1159_v2.g6614.t1"/>
    <property type="gene ID" value="PS1159_v2.g6614"/>
</dbReference>
<accession>A0AC35GLK8</accession>
<sequence>MILRSLLVITVSLFISIFAQQLQLSPASNSNSLDPCKYFENVTDVQQLNHHEFVAFEQCVYYFLANKAQRNSAKFGAVHPIATLPPTYGENSQPIVKVKVGQITLQHFQLNEFLKDLNIVGYMQIEWSDNRLSWDSNQWKLDKLQIHSSNHIWIPVLSSQSYDTSLRNDDAMEVRRLEAASRGNVSATVSFSLKTFCDDQDFRHFPDDVYKCCYQLEPHFNQEVIEFAVDGLPVFTDPKYFRDYGWSVSGTIPTVTADPSVVSQLNFCINLQRSSSAVKIELAIPTWICSIIFLFTPFMGKIRIQFFVKLFLLLLQFMALQLFSNRIAPHLGSASATPVILAIHEFAMIMNTISIVASVIVWMLSRIKRNLPPWGWLIRASQIINRFICVFNSVDENDGTFELEKGGLPSESNPNSRYQSDWEAAFLAIHGVVVVFLSIVFIIGYIIIR</sequence>
<evidence type="ECO:0000313" key="1">
    <source>
        <dbReference type="Proteomes" id="UP000887580"/>
    </source>
</evidence>
<name>A0AC35GLK8_9BILA</name>
<organism evidence="1 2">
    <name type="scientific">Panagrolaimus sp. PS1159</name>
    <dbReference type="NCBI Taxonomy" id="55785"/>
    <lineage>
        <taxon>Eukaryota</taxon>
        <taxon>Metazoa</taxon>
        <taxon>Ecdysozoa</taxon>
        <taxon>Nematoda</taxon>
        <taxon>Chromadorea</taxon>
        <taxon>Rhabditida</taxon>
        <taxon>Tylenchina</taxon>
        <taxon>Panagrolaimomorpha</taxon>
        <taxon>Panagrolaimoidea</taxon>
        <taxon>Panagrolaimidae</taxon>
        <taxon>Panagrolaimus</taxon>
    </lineage>
</organism>
<protein>
    <submittedName>
        <fullName evidence="2">Neurotransmitter-gated ion-channel ligand-binding domain-containing protein</fullName>
    </submittedName>
</protein>
<reference evidence="2" key="1">
    <citation type="submission" date="2022-11" db="UniProtKB">
        <authorList>
            <consortium name="WormBaseParasite"/>
        </authorList>
    </citation>
    <scope>IDENTIFICATION</scope>
</reference>
<proteinExistence type="predicted"/>
<evidence type="ECO:0000313" key="2">
    <source>
        <dbReference type="WBParaSite" id="PS1159_v2.g6614.t1"/>
    </source>
</evidence>
<dbReference type="Proteomes" id="UP000887580">
    <property type="component" value="Unplaced"/>
</dbReference>